<evidence type="ECO:0000313" key="6">
    <source>
        <dbReference type="EMBL" id="RPB11381.1"/>
    </source>
</evidence>
<evidence type="ECO:0000256" key="1">
    <source>
        <dbReference type="ARBA" id="ARBA00022679"/>
    </source>
</evidence>
<dbReference type="AlphaFoldDB" id="A0A3N4KSR6"/>
<evidence type="ECO:0000256" key="3">
    <source>
        <dbReference type="SAM" id="MobiDB-lite"/>
    </source>
</evidence>
<reference evidence="6 7" key="1">
    <citation type="journal article" date="2018" name="Nat. Ecol. Evol.">
        <title>Pezizomycetes genomes reveal the molecular basis of ectomycorrhizal truffle lifestyle.</title>
        <authorList>
            <person name="Murat C."/>
            <person name="Payen T."/>
            <person name="Noel B."/>
            <person name="Kuo A."/>
            <person name="Morin E."/>
            <person name="Chen J."/>
            <person name="Kohler A."/>
            <person name="Krizsan K."/>
            <person name="Balestrini R."/>
            <person name="Da Silva C."/>
            <person name="Montanini B."/>
            <person name="Hainaut M."/>
            <person name="Levati E."/>
            <person name="Barry K.W."/>
            <person name="Belfiori B."/>
            <person name="Cichocki N."/>
            <person name="Clum A."/>
            <person name="Dockter R.B."/>
            <person name="Fauchery L."/>
            <person name="Guy J."/>
            <person name="Iotti M."/>
            <person name="Le Tacon F."/>
            <person name="Lindquist E.A."/>
            <person name="Lipzen A."/>
            <person name="Malagnac F."/>
            <person name="Mello A."/>
            <person name="Molinier V."/>
            <person name="Miyauchi S."/>
            <person name="Poulain J."/>
            <person name="Riccioni C."/>
            <person name="Rubini A."/>
            <person name="Sitrit Y."/>
            <person name="Splivallo R."/>
            <person name="Traeger S."/>
            <person name="Wang M."/>
            <person name="Zifcakova L."/>
            <person name="Wipf D."/>
            <person name="Zambonelli A."/>
            <person name="Paolocci F."/>
            <person name="Nowrousian M."/>
            <person name="Ottonello S."/>
            <person name="Baldrian P."/>
            <person name="Spatafora J.W."/>
            <person name="Henrissat B."/>
            <person name="Nagy L.G."/>
            <person name="Aury J.M."/>
            <person name="Wincker P."/>
            <person name="Grigoriev I.V."/>
            <person name="Bonfante P."/>
            <person name="Martin F.M."/>
        </authorList>
    </citation>
    <scope>NUCLEOTIDE SEQUENCE [LARGE SCALE GENOMIC DNA]</scope>
    <source>
        <strain evidence="6 7">CCBAS932</strain>
    </source>
</reference>
<dbReference type="InterPro" id="IPR045078">
    <property type="entry name" value="TST/MPST-like"/>
</dbReference>
<feature type="transmembrane region" description="Helical" evidence="4">
    <location>
        <begin position="38"/>
        <end position="56"/>
    </location>
</feature>
<dbReference type="SMART" id="SM00450">
    <property type="entry name" value="RHOD"/>
    <property type="match status" value="2"/>
</dbReference>
<dbReference type="InParanoid" id="A0A3N4KSR6"/>
<dbReference type="CDD" id="cd01448">
    <property type="entry name" value="TST_Repeat_1"/>
    <property type="match status" value="1"/>
</dbReference>
<gene>
    <name evidence="6" type="ORF">P167DRAFT_559271</name>
</gene>
<dbReference type="Proteomes" id="UP000277580">
    <property type="component" value="Unassembled WGS sequence"/>
</dbReference>
<dbReference type="GO" id="GO:0005739">
    <property type="term" value="C:mitochondrion"/>
    <property type="evidence" value="ECO:0007669"/>
    <property type="project" value="TreeGrafter"/>
</dbReference>
<dbReference type="InterPro" id="IPR036873">
    <property type="entry name" value="Rhodanese-like_dom_sf"/>
</dbReference>
<keyword evidence="4" id="KW-0812">Transmembrane</keyword>
<dbReference type="EMBL" id="ML119136">
    <property type="protein sequence ID" value="RPB11381.1"/>
    <property type="molecule type" value="Genomic_DNA"/>
</dbReference>
<dbReference type="PANTHER" id="PTHR11364">
    <property type="entry name" value="THIOSULFATE SULFERTANSFERASE"/>
    <property type="match status" value="1"/>
</dbReference>
<dbReference type="CDD" id="cd01449">
    <property type="entry name" value="TST_Repeat_2"/>
    <property type="match status" value="1"/>
</dbReference>
<name>A0A3N4KSR6_9PEZI</name>
<evidence type="ECO:0000313" key="7">
    <source>
        <dbReference type="Proteomes" id="UP000277580"/>
    </source>
</evidence>
<protein>
    <submittedName>
        <fullName evidence="6">Rhodanese-like protein</fullName>
    </submittedName>
</protein>
<dbReference type="Pfam" id="PF00581">
    <property type="entry name" value="Rhodanese"/>
    <property type="match status" value="1"/>
</dbReference>
<dbReference type="PANTHER" id="PTHR11364:SF27">
    <property type="entry name" value="SULFURTRANSFERASE"/>
    <property type="match status" value="1"/>
</dbReference>
<feature type="domain" description="Rhodanese" evidence="5">
    <location>
        <begin position="216"/>
        <end position="334"/>
    </location>
</feature>
<feature type="transmembrane region" description="Helical" evidence="4">
    <location>
        <begin position="15"/>
        <end position="31"/>
    </location>
</feature>
<dbReference type="FunCoup" id="A0A3N4KSR6">
    <property type="interactions" value="459"/>
</dbReference>
<evidence type="ECO:0000256" key="2">
    <source>
        <dbReference type="ARBA" id="ARBA00022737"/>
    </source>
</evidence>
<dbReference type="GO" id="GO:0004792">
    <property type="term" value="F:thiosulfate-cyanide sulfurtransferase activity"/>
    <property type="evidence" value="ECO:0007669"/>
    <property type="project" value="TreeGrafter"/>
</dbReference>
<dbReference type="OrthoDB" id="270167at2759"/>
<dbReference type="STRING" id="1392247.A0A3N4KSR6"/>
<dbReference type="PROSITE" id="PS50206">
    <property type="entry name" value="RHODANESE_3"/>
    <property type="match status" value="2"/>
</dbReference>
<evidence type="ECO:0000256" key="4">
    <source>
        <dbReference type="SAM" id="Phobius"/>
    </source>
</evidence>
<accession>A0A3N4KSR6</accession>
<dbReference type="Gene3D" id="3.40.250.10">
    <property type="entry name" value="Rhodanese-like domain"/>
    <property type="match status" value="2"/>
</dbReference>
<sequence length="341" mass="36782">MPHTSSSGTSQRQDATAFHVLILTFILFWGGRRVERFFLFLFLVGEEAVGLGALTTNPPLTSRTPRTIPLCASWFLPTSPHTGSAVFASARIPSARFFDLDAIKHPSSPYPHMLPTPTVFSAAMGKLGITKEDTLVVYDSAEMGTFSAPRAAWTLKVFGHEKVHVLDSFKAWVQAGLPVEGGEVKPVEETVYGDVVMEEGLVAGFEDVKDWALHGDRGRVQVVDARPNGRFRGVDPEPRPGLPSGHVPGSISMPFSKLVDPATGKLLPAAELRDVLVKAGVSEDQGVEKVLMCGTGVTAVVVDTALEMAGIGGKRRVYDGSWTEWAQRVTEDSGLIVKSDK</sequence>
<dbReference type="SUPFAM" id="SSF52821">
    <property type="entry name" value="Rhodanese/Cell cycle control phosphatase"/>
    <property type="match status" value="2"/>
</dbReference>
<keyword evidence="2" id="KW-0677">Repeat</keyword>
<dbReference type="InterPro" id="IPR001763">
    <property type="entry name" value="Rhodanese-like_dom"/>
</dbReference>
<keyword evidence="1" id="KW-0808">Transferase</keyword>
<evidence type="ECO:0000259" key="5">
    <source>
        <dbReference type="PROSITE" id="PS50206"/>
    </source>
</evidence>
<feature type="region of interest" description="Disordered" evidence="3">
    <location>
        <begin position="228"/>
        <end position="247"/>
    </location>
</feature>
<keyword evidence="4" id="KW-1133">Transmembrane helix</keyword>
<feature type="domain" description="Rhodanese" evidence="5">
    <location>
        <begin position="87"/>
        <end position="181"/>
    </location>
</feature>
<proteinExistence type="predicted"/>
<organism evidence="6 7">
    <name type="scientific">Morchella conica CCBAS932</name>
    <dbReference type="NCBI Taxonomy" id="1392247"/>
    <lineage>
        <taxon>Eukaryota</taxon>
        <taxon>Fungi</taxon>
        <taxon>Dikarya</taxon>
        <taxon>Ascomycota</taxon>
        <taxon>Pezizomycotina</taxon>
        <taxon>Pezizomycetes</taxon>
        <taxon>Pezizales</taxon>
        <taxon>Morchellaceae</taxon>
        <taxon>Morchella</taxon>
    </lineage>
</organism>
<keyword evidence="4" id="KW-0472">Membrane</keyword>
<keyword evidence="7" id="KW-1185">Reference proteome</keyword>